<dbReference type="Gene3D" id="3.40.50.1820">
    <property type="entry name" value="alpha/beta hydrolase"/>
    <property type="match status" value="1"/>
</dbReference>
<keyword evidence="2" id="KW-1185">Reference proteome</keyword>
<proteinExistence type="predicted"/>
<dbReference type="RefSeq" id="WP_184978470.1">
    <property type="nucleotide sequence ID" value="NZ_BAAALO010000028.1"/>
</dbReference>
<organism evidence="1 2">
    <name type="scientific">Sphaerisporangium rubeum</name>
    <dbReference type="NCBI Taxonomy" id="321317"/>
    <lineage>
        <taxon>Bacteria</taxon>
        <taxon>Bacillati</taxon>
        <taxon>Actinomycetota</taxon>
        <taxon>Actinomycetes</taxon>
        <taxon>Streptosporangiales</taxon>
        <taxon>Streptosporangiaceae</taxon>
        <taxon>Sphaerisporangium</taxon>
    </lineage>
</organism>
<sequence length="178" mass="18987">MSPTLVFLAGIDNSGPGHWQAVWHSRVPGSVWVEHGSWDAPVRDVWVRELDEALRAVQGPKFLVAHSLGCTLVTEWAARHKDDDVTGAFLVAVPDVHGPNFPPQAVGFGTPEPRRLPFASVVVASEDDPYGSLPYATETAAILGATLVNVGPRGHINAASGLGDWSEGWDLLTGALPR</sequence>
<dbReference type="InterPro" id="IPR010662">
    <property type="entry name" value="RBBP9/YdeN"/>
</dbReference>
<evidence type="ECO:0000313" key="1">
    <source>
        <dbReference type="EMBL" id="MBB6471225.1"/>
    </source>
</evidence>
<gene>
    <name evidence="1" type="ORF">BJ992_000656</name>
</gene>
<dbReference type="GO" id="GO:0016787">
    <property type="term" value="F:hydrolase activity"/>
    <property type="evidence" value="ECO:0007669"/>
    <property type="project" value="InterPro"/>
</dbReference>
<evidence type="ECO:0008006" key="3">
    <source>
        <dbReference type="Google" id="ProtNLM"/>
    </source>
</evidence>
<name>A0A7X0I9Q1_9ACTN</name>
<comment type="caution">
    <text evidence="1">The sequence shown here is derived from an EMBL/GenBank/DDBJ whole genome shotgun (WGS) entry which is preliminary data.</text>
</comment>
<accession>A0A7X0I9Q1</accession>
<evidence type="ECO:0000313" key="2">
    <source>
        <dbReference type="Proteomes" id="UP000555564"/>
    </source>
</evidence>
<dbReference type="Pfam" id="PF06821">
    <property type="entry name" value="Ser_hydrolase"/>
    <property type="match status" value="1"/>
</dbReference>
<dbReference type="AlphaFoldDB" id="A0A7X0I9Q1"/>
<dbReference type="InterPro" id="IPR029058">
    <property type="entry name" value="AB_hydrolase_fold"/>
</dbReference>
<protein>
    <recommendedName>
        <fullName evidence="3">Alpha/beta hydrolase</fullName>
    </recommendedName>
</protein>
<dbReference type="EMBL" id="JACHIU010000001">
    <property type="protein sequence ID" value="MBB6471225.1"/>
    <property type="molecule type" value="Genomic_DNA"/>
</dbReference>
<reference evidence="1 2" key="1">
    <citation type="submission" date="2020-08" db="EMBL/GenBank/DDBJ databases">
        <title>Sequencing the genomes of 1000 actinobacteria strains.</title>
        <authorList>
            <person name="Klenk H.-P."/>
        </authorList>
    </citation>
    <scope>NUCLEOTIDE SEQUENCE [LARGE SCALE GENOMIC DNA]</scope>
    <source>
        <strain evidence="1 2">DSM 44936</strain>
    </source>
</reference>
<dbReference type="SUPFAM" id="SSF53474">
    <property type="entry name" value="alpha/beta-Hydrolases"/>
    <property type="match status" value="1"/>
</dbReference>
<dbReference type="Proteomes" id="UP000555564">
    <property type="component" value="Unassembled WGS sequence"/>
</dbReference>